<dbReference type="Pfam" id="PF07603">
    <property type="entry name" value="Lcl_C"/>
    <property type="match status" value="1"/>
</dbReference>
<dbReference type="AlphaFoldDB" id="A0A0F9NCC0"/>
<evidence type="ECO:0000313" key="2">
    <source>
        <dbReference type="EMBL" id="KKN15624.1"/>
    </source>
</evidence>
<dbReference type="InterPro" id="IPR011460">
    <property type="entry name" value="Lcl_C"/>
</dbReference>
<dbReference type="EMBL" id="LAZR01003694">
    <property type="protein sequence ID" value="KKN15624.1"/>
    <property type="molecule type" value="Genomic_DNA"/>
</dbReference>
<protein>
    <recommendedName>
        <fullName evidence="1">Lcl C-terminal domain-containing protein</fullName>
    </recommendedName>
</protein>
<comment type="caution">
    <text evidence="2">The sequence shown here is derived from an EMBL/GenBank/DDBJ whole genome shotgun (WGS) entry which is preliminary data.</text>
</comment>
<gene>
    <name evidence="2" type="ORF">LCGC14_0984110</name>
</gene>
<accession>A0A0F9NCC0</accession>
<name>A0A0F9NCC0_9ZZZZ</name>
<evidence type="ECO:0000259" key="1">
    <source>
        <dbReference type="Pfam" id="PF07603"/>
    </source>
</evidence>
<sequence length="180" mass="20104">MEKVHTIKPLTRGLPKTGDILTSYDNDDGDTQRGWWLDRTVANNKTRFVEKELVSGEFVILDKATGLMWVKDLTGAGCNNGNTLKWSDAAAFAAALDFGGFTDWFVPNFFELISLFNGGASYPCVYDTIFNNWSPIFGIWSSSNRPLTPLRKIFIDFSFQTDVSSATDVLTINILPCRVI</sequence>
<reference evidence="2" key="1">
    <citation type="journal article" date="2015" name="Nature">
        <title>Complex archaea that bridge the gap between prokaryotes and eukaryotes.</title>
        <authorList>
            <person name="Spang A."/>
            <person name="Saw J.H."/>
            <person name="Jorgensen S.L."/>
            <person name="Zaremba-Niedzwiedzka K."/>
            <person name="Martijn J."/>
            <person name="Lind A.E."/>
            <person name="van Eijk R."/>
            <person name="Schleper C."/>
            <person name="Guy L."/>
            <person name="Ettema T.J."/>
        </authorList>
    </citation>
    <scope>NUCLEOTIDE SEQUENCE</scope>
</reference>
<feature type="domain" description="Lcl C-terminal" evidence="1">
    <location>
        <begin position="59"/>
        <end position="160"/>
    </location>
</feature>
<organism evidence="2">
    <name type="scientific">marine sediment metagenome</name>
    <dbReference type="NCBI Taxonomy" id="412755"/>
    <lineage>
        <taxon>unclassified sequences</taxon>
        <taxon>metagenomes</taxon>
        <taxon>ecological metagenomes</taxon>
    </lineage>
</organism>
<proteinExistence type="predicted"/>